<dbReference type="InterPro" id="IPR002076">
    <property type="entry name" value="ELO_fam"/>
</dbReference>
<dbReference type="GO" id="GO:0009922">
    <property type="term" value="F:fatty acid elongase activity"/>
    <property type="evidence" value="ECO:0007669"/>
    <property type="project" value="UniProtKB-EC"/>
</dbReference>
<evidence type="ECO:0000256" key="4">
    <source>
        <dbReference type="ARBA" id="ARBA00022692"/>
    </source>
</evidence>
<keyword evidence="6 10" id="KW-1133">Transmembrane helix</keyword>
<evidence type="ECO:0000256" key="3">
    <source>
        <dbReference type="ARBA" id="ARBA00022679"/>
    </source>
</evidence>
<dbReference type="Pfam" id="PF01151">
    <property type="entry name" value="ELO"/>
    <property type="match status" value="1"/>
</dbReference>
<comment type="catalytic activity">
    <reaction evidence="10">
        <text>a very-long-chain acyl-CoA + malonyl-CoA + H(+) = a very-long-chain 3-oxoacyl-CoA + CO2 + CoA</text>
        <dbReference type="Rhea" id="RHEA:32727"/>
        <dbReference type="ChEBI" id="CHEBI:15378"/>
        <dbReference type="ChEBI" id="CHEBI:16526"/>
        <dbReference type="ChEBI" id="CHEBI:57287"/>
        <dbReference type="ChEBI" id="CHEBI:57384"/>
        <dbReference type="ChEBI" id="CHEBI:90725"/>
        <dbReference type="ChEBI" id="CHEBI:90736"/>
        <dbReference type="EC" id="2.3.1.199"/>
    </reaction>
</comment>
<feature type="transmembrane region" description="Helical" evidence="10">
    <location>
        <begin position="250"/>
        <end position="272"/>
    </location>
</feature>
<evidence type="ECO:0000256" key="9">
    <source>
        <dbReference type="ARBA" id="ARBA00023160"/>
    </source>
</evidence>
<dbReference type="OrthoDB" id="434092at2759"/>
<evidence type="ECO:0000256" key="7">
    <source>
        <dbReference type="ARBA" id="ARBA00023098"/>
    </source>
</evidence>
<keyword evidence="5 10" id="KW-0276">Fatty acid metabolism</keyword>
<evidence type="ECO:0000256" key="1">
    <source>
        <dbReference type="ARBA" id="ARBA00004141"/>
    </source>
</evidence>
<dbReference type="AlphaFoldDB" id="A0A9Q0RJ35"/>
<accession>A0A9Q0RJ35</accession>
<keyword evidence="7 10" id="KW-0443">Lipid metabolism</keyword>
<feature type="transmembrane region" description="Helical" evidence="10">
    <location>
        <begin position="158"/>
        <end position="177"/>
    </location>
</feature>
<feature type="transmembrane region" description="Helical" evidence="10">
    <location>
        <begin position="83"/>
        <end position="102"/>
    </location>
</feature>
<evidence type="ECO:0000256" key="8">
    <source>
        <dbReference type="ARBA" id="ARBA00023136"/>
    </source>
</evidence>
<evidence type="ECO:0000313" key="11">
    <source>
        <dbReference type="EMBL" id="KAJ6215980.1"/>
    </source>
</evidence>
<protein>
    <recommendedName>
        <fullName evidence="10">Elongation of very long chain fatty acids protein</fullName>
        <ecNumber evidence="10">2.3.1.199</ecNumber>
    </recommendedName>
    <alternativeName>
        <fullName evidence="10">Very-long-chain 3-oxoacyl-CoA synthase</fullName>
    </alternativeName>
</protein>
<dbReference type="GO" id="GO:0019367">
    <property type="term" value="P:fatty acid elongation, saturated fatty acid"/>
    <property type="evidence" value="ECO:0007669"/>
    <property type="project" value="TreeGrafter"/>
</dbReference>
<proteinExistence type="inferred from homology"/>
<evidence type="ECO:0000256" key="2">
    <source>
        <dbReference type="ARBA" id="ARBA00022516"/>
    </source>
</evidence>
<evidence type="ECO:0000256" key="6">
    <source>
        <dbReference type="ARBA" id="ARBA00022989"/>
    </source>
</evidence>
<dbReference type="GO" id="GO:0042761">
    <property type="term" value="P:very long-chain fatty acid biosynthetic process"/>
    <property type="evidence" value="ECO:0007669"/>
    <property type="project" value="TreeGrafter"/>
</dbReference>
<evidence type="ECO:0000313" key="12">
    <source>
        <dbReference type="Proteomes" id="UP001142055"/>
    </source>
</evidence>
<keyword evidence="12" id="KW-1185">Reference proteome</keyword>
<dbReference type="GO" id="GO:0034626">
    <property type="term" value="P:fatty acid elongation, polyunsaturated fatty acid"/>
    <property type="evidence" value="ECO:0007669"/>
    <property type="project" value="TreeGrafter"/>
</dbReference>
<keyword evidence="9 10" id="KW-0275">Fatty acid biosynthesis</keyword>
<organism evidence="11 12">
    <name type="scientific">Blomia tropicalis</name>
    <name type="common">Mite</name>
    <dbReference type="NCBI Taxonomy" id="40697"/>
    <lineage>
        <taxon>Eukaryota</taxon>
        <taxon>Metazoa</taxon>
        <taxon>Ecdysozoa</taxon>
        <taxon>Arthropoda</taxon>
        <taxon>Chelicerata</taxon>
        <taxon>Arachnida</taxon>
        <taxon>Acari</taxon>
        <taxon>Acariformes</taxon>
        <taxon>Sarcoptiformes</taxon>
        <taxon>Astigmata</taxon>
        <taxon>Glycyphagoidea</taxon>
        <taxon>Echimyopodidae</taxon>
        <taxon>Blomia</taxon>
    </lineage>
</organism>
<dbReference type="EC" id="2.3.1.199" evidence="10"/>
<dbReference type="EMBL" id="JAPWDV010000004">
    <property type="protein sequence ID" value="KAJ6215980.1"/>
    <property type="molecule type" value="Genomic_DNA"/>
</dbReference>
<sequence>MLRTIDATLVNILGSVLGTNSTLFYLAHDYWEEGTDDRSKQYPLVDISQATISSIILLYGLLTYFIIPYFMKERKPFNLKGAIIGYDFLMVAINLFFFIKTIQLSDYGREWFIWHDTTGDWSDRAMQYIWIAYLYYLSKLVDLFDTFFMALRKSNQQITFLHIWHHSSLPYAGWLYLKYNPYTPSILIIPFVNSFVHIIMYGYYGMAALGPHMRPYLWWKKYITQIQLFQFTIVFIWFVTIALARTNLPFGYLACSLFNAVVLFTLFSNFYIQSYRQQKKLNQIKQTEKID</sequence>
<keyword evidence="8 10" id="KW-0472">Membrane</keyword>
<feature type="transmembrane region" description="Helical" evidence="10">
    <location>
        <begin position="128"/>
        <end position="151"/>
    </location>
</feature>
<dbReference type="OMA" id="HAFIPIF"/>
<feature type="transmembrane region" description="Helical" evidence="10">
    <location>
        <begin position="225"/>
        <end position="244"/>
    </location>
</feature>
<comment type="subcellular location">
    <subcellularLocation>
        <location evidence="1">Membrane</location>
        <topology evidence="1">Multi-pass membrane protein</topology>
    </subcellularLocation>
</comment>
<keyword evidence="3 10" id="KW-0808">Transferase</keyword>
<evidence type="ECO:0000256" key="5">
    <source>
        <dbReference type="ARBA" id="ARBA00022832"/>
    </source>
</evidence>
<dbReference type="PANTHER" id="PTHR11157:SF126">
    <property type="entry name" value="ELONGATION OF VERY LONG CHAIN FATTY ACIDS PROTEIN"/>
    <property type="match status" value="1"/>
</dbReference>
<comment type="similarity">
    <text evidence="10">Belongs to the ELO family.</text>
</comment>
<name>A0A9Q0RJ35_BLOTA</name>
<comment type="caution">
    <text evidence="11">The sequence shown here is derived from an EMBL/GenBank/DDBJ whole genome shotgun (WGS) entry which is preliminary data.</text>
</comment>
<feature type="transmembrane region" description="Helical" evidence="10">
    <location>
        <begin position="183"/>
        <end position="204"/>
    </location>
</feature>
<evidence type="ECO:0000256" key="10">
    <source>
        <dbReference type="RuleBase" id="RU361115"/>
    </source>
</evidence>
<dbReference type="GO" id="GO:0030148">
    <property type="term" value="P:sphingolipid biosynthetic process"/>
    <property type="evidence" value="ECO:0007669"/>
    <property type="project" value="TreeGrafter"/>
</dbReference>
<feature type="transmembrane region" description="Helical" evidence="10">
    <location>
        <begin position="7"/>
        <end position="27"/>
    </location>
</feature>
<reference evidence="11" key="1">
    <citation type="submission" date="2022-12" db="EMBL/GenBank/DDBJ databases">
        <title>Genome assemblies of Blomia tropicalis.</title>
        <authorList>
            <person name="Cui Y."/>
        </authorList>
    </citation>
    <scope>NUCLEOTIDE SEQUENCE</scope>
    <source>
        <tissue evidence="11">Adult mites</tissue>
    </source>
</reference>
<keyword evidence="4 10" id="KW-0812">Transmembrane</keyword>
<feature type="transmembrane region" description="Helical" evidence="10">
    <location>
        <begin position="47"/>
        <end position="71"/>
    </location>
</feature>
<dbReference type="PANTHER" id="PTHR11157">
    <property type="entry name" value="FATTY ACID ACYL TRANSFERASE-RELATED"/>
    <property type="match status" value="1"/>
</dbReference>
<gene>
    <name evidence="11" type="ORF">RDWZM_010480</name>
</gene>
<keyword evidence="2 10" id="KW-0444">Lipid biosynthesis</keyword>
<dbReference type="GO" id="GO:0005789">
    <property type="term" value="C:endoplasmic reticulum membrane"/>
    <property type="evidence" value="ECO:0007669"/>
    <property type="project" value="TreeGrafter"/>
</dbReference>
<comment type="caution">
    <text evidence="10">Lacks conserved residue(s) required for the propagation of feature annotation.</text>
</comment>
<dbReference type="Proteomes" id="UP001142055">
    <property type="component" value="Chromosome 4"/>
</dbReference>
<dbReference type="GO" id="GO:0034625">
    <property type="term" value="P:fatty acid elongation, monounsaturated fatty acid"/>
    <property type="evidence" value="ECO:0007669"/>
    <property type="project" value="TreeGrafter"/>
</dbReference>